<protein>
    <submittedName>
        <fullName evidence="1">Uncharacterized protein</fullName>
    </submittedName>
</protein>
<dbReference type="OrthoDB" id="5978202at2759"/>
<organism evidence="1">
    <name type="scientific">Amphimedon queenslandica</name>
    <name type="common">Sponge</name>
    <dbReference type="NCBI Taxonomy" id="400682"/>
    <lineage>
        <taxon>Eukaryota</taxon>
        <taxon>Metazoa</taxon>
        <taxon>Porifera</taxon>
        <taxon>Demospongiae</taxon>
        <taxon>Heteroscleromorpha</taxon>
        <taxon>Haplosclerida</taxon>
        <taxon>Niphatidae</taxon>
        <taxon>Amphimedon</taxon>
    </lineage>
</organism>
<reference evidence="1" key="1">
    <citation type="submission" date="2017-05" db="UniProtKB">
        <authorList>
            <consortium name="EnsemblMetazoa"/>
        </authorList>
    </citation>
    <scope>IDENTIFICATION</scope>
</reference>
<proteinExistence type="predicted"/>
<dbReference type="InParanoid" id="A0A1X7UP48"/>
<dbReference type="EnsemblMetazoa" id="Aqu2.1.29177_001">
    <property type="protein sequence ID" value="Aqu2.1.29177_001"/>
    <property type="gene ID" value="Aqu2.1.29177"/>
</dbReference>
<accession>A0A1X7UP48</accession>
<name>A0A1X7UP48_AMPQE</name>
<evidence type="ECO:0000313" key="1">
    <source>
        <dbReference type="EnsemblMetazoa" id="Aqu2.1.29177_001"/>
    </source>
</evidence>
<sequence length="202" mass="23389">MLKKSEGTAIFREIKDKPTTHLEIELAAELEKDHTNFLVQNESLKAVWSCLKSAKLLYYELIEYHRSIFASLYEANGTGKEKFMRFQIEWHRYCSIFLLPKDVPINIMIQDNLSQDFSKIQKAWFSFCEASSPTDWAPCNKVMIMISSAIYSVLLKYVHNTTTLSVVTDPASQLEDSDDVYFRFGGAAICEMLYVHYKLIKK</sequence>
<dbReference type="AlphaFoldDB" id="A0A1X7UP48"/>